<evidence type="ECO:0000313" key="4">
    <source>
        <dbReference type="EMBL" id="EME44219.1"/>
    </source>
</evidence>
<dbReference type="Proteomes" id="UP000016933">
    <property type="component" value="Unassembled WGS sequence"/>
</dbReference>
<evidence type="ECO:0000256" key="2">
    <source>
        <dbReference type="ARBA" id="ARBA00023027"/>
    </source>
</evidence>
<reference evidence="5" key="1">
    <citation type="journal article" date="2012" name="PLoS Genet.">
        <title>The genomes of the fungal plant pathogens Cladosporium fulvum and Dothistroma septosporum reveal adaptation to different hosts and lifestyles but also signatures of common ancestry.</title>
        <authorList>
            <person name="de Wit P.J.G.M."/>
            <person name="van der Burgt A."/>
            <person name="Oekmen B."/>
            <person name="Stergiopoulos I."/>
            <person name="Abd-Elsalam K.A."/>
            <person name="Aerts A.L."/>
            <person name="Bahkali A.H."/>
            <person name="Beenen H.G."/>
            <person name="Chettri P."/>
            <person name="Cox M.P."/>
            <person name="Datema E."/>
            <person name="de Vries R.P."/>
            <person name="Dhillon B."/>
            <person name="Ganley A.R."/>
            <person name="Griffiths S.A."/>
            <person name="Guo Y."/>
            <person name="Hamelin R.C."/>
            <person name="Henrissat B."/>
            <person name="Kabir M.S."/>
            <person name="Jashni M.K."/>
            <person name="Kema G."/>
            <person name="Klaubauf S."/>
            <person name="Lapidus A."/>
            <person name="Levasseur A."/>
            <person name="Lindquist E."/>
            <person name="Mehrabi R."/>
            <person name="Ohm R.A."/>
            <person name="Owen T.J."/>
            <person name="Salamov A."/>
            <person name="Schwelm A."/>
            <person name="Schijlen E."/>
            <person name="Sun H."/>
            <person name="van den Burg H.A."/>
            <person name="van Ham R.C.H.J."/>
            <person name="Zhang S."/>
            <person name="Goodwin S.B."/>
            <person name="Grigoriev I.V."/>
            <person name="Collemare J."/>
            <person name="Bradshaw R.E."/>
        </authorList>
    </citation>
    <scope>NUCLEOTIDE SEQUENCE [LARGE SCALE GENOMIC DNA]</scope>
    <source>
        <strain evidence="5">NZE10 / CBS 128990</strain>
    </source>
</reference>
<dbReference type="PROSITE" id="PS00065">
    <property type="entry name" value="D_2_HYDROXYACID_DH_1"/>
    <property type="match status" value="1"/>
</dbReference>
<dbReference type="EMBL" id="KB446539">
    <property type="protein sequence ID" value="EME44219.1"/>
    <property type="molecule type" value="Genomic_DNA"/>
</dbReference>
<dbReference type="PANTHER" id="PTHR43333:SF1">
    <property type="entry name" value="D-ISOMER SPECIFIC 2-HYDROXYACID DEHYDROGENASE NAD-BINDING DOMAIN-CONTAINING PROTEIN"/>
    <property type="match status" value="1"/>
</dbReference>
<dbReference type="AlphaFoldDB" id="N1PP51"/>
<dbReference type="InterPro" id="IPR006140">
    <property type="entry name" value="D-isomer_DH_NAD-bd"/>
</dbReference>
<feature type="domain" description="D-isomer specific 2-hydroxyacid dehydrogenase NAD-binding" evidence="3">
    <location>
        <begin position="223"/>
        <end position="328"/>
    </location>
</feature>
<dbReference type="eggNOG" id="KOG0069">
    <property type="taxonomic scope" value="Eukaryota"/>
</dbReference>
<keyword evidence="2" id="KW-0520">NAD</keyword>
<reference evidence="4 5" key="2">
    <citation type="journal article" date="2012" name="PLoS Pathog.">
        <title>Diverse lifestyles and strategies of plant pathogenesis encoded in the genomes of eighteen Dothideomycetes fungi.</title>
        <authorList>
            <person name="Ohm R.A."/>
            <person name="Feau N."/>
            <person name="Henrissat B."/>
            <person name="Schoch C.L."/>
            <person name="Horwitz B.A."/>
            <person name="Barry K.W."/>
            <person name="Condon B.J."/>
            <person name="Copeland A.C."/>
            <person name="Dhillon B."/>
            <person name="Glaser F."/>
            <person name="Hesse C.N."/>
            <person name="Kosti I."/>
            <person name="LaButti K."/>
            <person name="Lindquist E.A."/>
            <person name="Lucas S."/>
            <person name="Salamov A.A."/>
            <person name="Bradshaw R.E."/>
            <person name="Ciuffetti L."/>
            <person name="Hamelin R.C."/>
            <person name="Kema G.H.J."/>
            <person name="Lawrence C."/>
            <person name="Scott J.A."/>
            <person name="Spatafora J.W."/>
            <person name="Turgeon B.G."/>
            <person name="de Wit P.J.G.M."/>
            <person name="Zhong S."/>
            <person name="Goodwin S.B."/>
            <person name="Grigoriev I.V."/>
        </authorList>
    </citation>
    <scope>NUCLEOTIDE SEQUENCE [LARGE SCALE GENOMIC DNA]</scope>
    <source>
        <strain evidence="5">NZE10 / CBS 128990</strain>
    </source>
</reference>
<dbReference type="HOGENOM" id="CLU_019796_1_0_1"/>
<name>N1PP51_DOTSN</name>
<sequence>MGGGPAKDHLLALLPFPEPKEIFSALQKKFPSLDITYHQTGSNKNAQELYDSVPKHLWHSATILVTLFTFPQDLSEIPNLELVHLVSAGSNQLQGQPLYKDSDVTITTSTGIHGPQIAEWVVMTGLVGSHHYKQLYELQKAHQWGGDGKTDYRAVRDKVGQRIGVLGYGSIGRQVGRVASAMGMEVLAFTASEKDTAEKKRDDGYVVPGTGDVEGSIPTEWYHGLDKESLHNFLKQDLDWLVVSVPLTDQTRHFLGTEEFKVLSQGGKRSAFVTNIARGSIVKQQDLIEALKDGTLSGAALDVADPEPLPKDNELWGLENVILTPHISSSSGAYTERTFDLLEKNLQRKAKGENLINVVNRKRGY</sequence>
<dbReference type="OrthoDB" id="26203at2759"/>
<dbReference type="GO" id="GO:0016491">
    <property type="term" value="F:oxidoreductase activity"/>
    <property type="evidence" value="ECO:0007669"/>
    <property type="project" value="UniProtKB-KW"/>
</dbReference>
<evidence type="ECO:0000259" key="3">
    <source>
        <dbReference type="Pfam" id="PF02826"/>
    </source>
</evidence>
<dbReference type="STRING" id="675120.N1PP51"/>
<proteinExistence type="predicted"/>
<keyword evidence="1" id="KW-0560">Oxidoreductase</keyword>
<evidence type="ECO:0000313" key="5">
    <source>
        <dbReference type="Proteomes" id="UP000016933"/>
    </source>
</evidence>
<dbReference type="InterPro" id="IPR029752">
    <property type="entry name" value="D-isomer_DH_CS1"/>
</dbReference>
<dbReference type="SUPFAM" id="SSF51735">
    <property type="entry name" value="NAD(P)-binding Rossmann-fold domains"/>
    <property type="match status" value="1"/>
</dbReference>
<keyword evidence="5" id="KW-1185">Reference proteome</keyword>
<dbReference type="Pfam" id="PF02826">
    <property type="entry name" value="2-Hacid_dh_C"/>
    <property type="match status" value="2"/>
</dbReference>
<dbReference type="InterPro" id="IPR036291">
    <property type="entry name" value="NAD(P)-bd_dom_sf"/>
</dbReference>
<dbReference type="CDD" id="cd12163">
    <property type="entry name" value="2-Hacid_dh_5"/>
    <property type="match status" value="1"/>
</dbReference>
<feature type="domain" description="D-isomer specific 2-hydroxyacid dehydrogenase NAD-binding" evidence="3">
    <location>
        <begin position="129"/>
        <end position="199"/>
    </location>
</feature>
<dbReference type="OMA" id="WHHGTDK"/>
<dbReference type="GO" id="GO:0051287">
    <property type="term" value="F:NAD binding"/>
    <property type="evidence" value="ECO:0007669"/>
    <property type="project" value="InterPro"/>
</dbReference>
<evidence type="ECO:0000256" key="1">
    <source>
        <dbReference type="ARBA" id="ARBA00023002"/>
    </source>
</evidence>
<dbReference type="SUPFAM" id="SSF52283">
    <property type="entry name" value="Formate/glycerate dehydrogenase catalytic domain-like"/>
    <property type="match status" value="1"/>
</dbReference>
<accession>N1PP51</accession>
<protein>
    <recommendedName>
        <fullName evidence="3">D-isomer specific 2-hydroxyacid dehydrogenase NAD-binding domain-containing protein</fullName>
    </recommendedName>
</protein>
<organism evidence="4 5">
    <name type="scientific">Dothistroma septosporum (strain NZE10 / CBS 128990)</name>
    <name type="common">Red band needle blight fungus</name>
    <name type="synonym">Mycosphaerella pini</name>
    <dbReference type="NCBI Taxonomy" id="675120"/>
    <lineage>
        <taxon>Eukaryota</taxon>
        <taxon>Fungi</taxon>
        <taxon>Dikarya</taxon>
        <taxon>Ascomycota</taxon>
        <taxon>Pezizomycotina</taxon>
        <taxon>Dothideomycetes</taxon>
        <taxon>Dothideomycetidae</taxon>
        <taxon>Mycosphaerellales</taxon>
        <taxon>Mycosphaerellaceae</taxon>
        <taxon>Dothistroma</taxon>
    </lineage>
</organism>
<dbReference type="PANTHER" id="PTHR43333">
    <property type="entry name" value="2-HACID_DH_C DOMAIN-CONTAINING PROTEIN"/>
    <property type="match status" value="1"/>
</dbReference>
<dbReference type="Gene3D" id="3.40.50.720">
    <property type="entry name" value="NAD(P)-binding Rossmann-like Domain"/>
    <property type="match status" value="2"/>
</dbReference>
<gene>
    <name evidence="4" type="ORF">DOTSEDRAFT_24296</name>
</gene>